<accession>A0A5B0Q2N2</accession>
<dbReference type="AlphaFoldDB" id="A0A5B0Q2N2"/>
<evidence type="ECO:0008006" key="4">
    <source>
        <dbReference type="Google" id="ProtNLM"/>
    </source>
</evidence>
<dbReference type="Proteomes" id="UP000324748">
    <property type="component" value="Unassembled WGS sequence"/>
</dbReference>
<keyword evidence="3" id="KW-1185">Reference proteome</keyword>
<evidence type="ECO:0000313" key="3">
    <source>
        <dbReference type="Proteomes" id="UP000324748"/>
    </source>
</evidence>
<reference evidence="2 3" key="1">
    <citation type="submission" date="2019-05" db="EMBL/GenBank/DDBJ databases">
        <title>Emergence of the Ug99 lineage of the wheat stem rust pathogen through somatic hybridization.</title>
        <authorList>
            <person name="Li F."/>
            <person name="Upadhyaya N.M."/>
            <person name="Sperschneider J."/>
            <person name="Matny O."/>
            <person name="Nguyen-Phuc H."/>
            <person name="Mago R."/>
            <person name="Raley C."/>
            <person name="Miller M.E."/>
            <person name="Silverstein K.A.T."/>
            <person name="Henningsen E."/>
            <person name="Hirsch C.D."/>
            <person name="Visser B."/>
            <person name="Pretorius Z.A."/>
            <person name="Steffenson B.J."/>
            <person name="Schwessinger B."/>
            <person name="Dodds P.N."/>
            <person name="Figueroa M."/>
        </authorList>
    </citation>
    <scope>NUCLEOTIDE SEQUENCE [LARGE SCALE GENOMIC DNA]</scope>
    <source>
        <strain evidence="2">21-0</strain>
    </source>
</reference>
<dbReference type="EMBL" id="VSWC01000029">
    <property type="protein sequence ID" value="KAA1107377.1"/>
    <property type="molecule type" value="Genomic_DNA"/>
</dbReference>
<evidence type="ECO:0000313" key="2">
    <source>
        <dbReference type="EMBL" id="KAA1107377.1"/>
    </source>
</evidence>
<feature type="signal peptide" evidence="1">
    <location>
        <begin position="1"/>
        <end position="19"/>
    </location>
</feature>
<comment type="caution">
    <text evidence="2">The sequence shown here is derived from an EMBL/GenBank/DDBJ whole genome shotgun (WGS) entry which is preliminary data.</text>
</comment>
<feature type="chain" id="PRO_5023030001" description="Rap-GAP domain-containing protein" evidence="1">
    <location>
        <begin position="20"/>
        <end position="142"/>
    </location>
</feature>
<proteinExistence type="predicted"/>
<evidence type="ECO:0000256" key="1">
    <source>
        <dbReference type="SAM" id="SignalP"/>
    </source>
</evidence>
<sequence>MRPHVLVAQVNLLSGLGLTQLNWYDPTVIRLRESFNKKIAVILCLEDNPDNLYPGPKSSDFFLVEVFGRGTAQQSLSIVELSVDPDAFSTAFKVQFENHIRKGYNKFLSFRRTHRKMNEQTRRQKDQDGLWHRSLKSRFLTT</sequence>
<gene>
    <name evidence="2" type="ORF">PGT21_011780</name>
</gene>
<name>A0A5B0Q2N2_PUCGR</name>
<protein>
    <recommendedName>
        <fullName evidence="4">Rap-GAP domain-containing protein</fullName>
    </recommendedName>
</protein>
<keyword evidence="1" id="KW-0732">Signal</keyword>
<organism evidence="2 3">
    <name type="scientific">Puccinia graminis f. sp. tritici</name>
    <dbReference type="NCBI Taxonomy" id="56615"/>
    <lineage>
        <taxon>Eukaryota</taxon>
        <taxon>Fungi</taxon>
        <taxon>Dikarya</taxon>
        <taxon>Basidiomycota</taxon>
        <taxon>Pucciniomycotina</taxon>
        <taxon>Pucciniomycetes</taxon>
        <taxon>Pucciniales</taxon>
        <taxon>Pucciniaceae</taxon>
        <taxon>Puccinia</taxon>
    </lineage>
</organism>